<dbReference type="STRING" id="915059.NH26_06035"/>
<dbReference type="EMBL" id="JRYR02000001">
    <property type="protein sequence ID" value="OHX65946.1"/>
    <property type="molecule type" value="Genomic_DNA"/>
</dbReference>
<reference evidence="2 3" key="1">
    <citation type="journal article" date="2012" name="Int. J. Syst. Evol. Microbiol.">
        <title>Flammeovirga pacifica sp. nov., isolated from deep-sea sediment.</title>
        <authorList>
            <person name="Xu H."/>
            <person name="Fu Y."/>
            <person name="Yang N."/>
            <person name="Ding Z."/>
            <person name="Lai Q."/>
            <person name="Zeng R."/>
        </authorList>
    </citation>
    <scope>NUCLEOTIDE SEQUENCE [LARGE SCALE GENOMIC DNA]</scope>
    <source>
        <strain evidence="3">DSM 24597 / LMG 26175 / WPAGA1</strain>
    </source>
</reference>
<feature type="domain" description="Outer membrane protein beta-barrel" evidence="1">
    <location>
        <begin position="113"/>
        <end position="291"/>
    </location>
</feature>
<proteinExistence type="predicted"/>
<keyword evidence="3" id="KW-1185">Reference proteome</keyword>
<dbReference type="Pfam" id="PF13568">
    <property type="entry name" value="OMP_b-brl_2"/>
    <property type="match status" value="1"/>
</dbReference>
<gene>
    <name evidence="2" type="ORF">NH26_06035</name>
</gene>
<dbReference type="OrthoDB" id="977825at2"/>
<dbReference type="RefSeq" id="WP_044218985.1">
    <property type="nucleotide sequence ID" value="NZ_JRYR02000001.1"/>
</dbReference>
<sequence length="342" mass="39333">MLFILFFTLGSLHAQECEEAFNKANTFYNEGKLLQVPTILQNCIDSKFESSSKQLSARRLVILSYLYSDRIDEAEMAMMDLLRENAEYKPTSSDPAELRNLWKKFRTRPIMSLGIFGGATYNQANVKQTFGVGPEVNHQDVEYKSALNFKVGVSFNYFLSHHLQINASPNYESVAFETVERPLNYSTSTLKETQNYFDIPLTLRFVILPNKKMKPFIGFGGSAKLLLNSSIEGIMDYDNDEIADIEATPIDITSQRKALMYGGLLQAGFYLKTRYSHWTVMASYYYALQNFNLPNQRYSNNELIFSYGYVDNDVRMDVLTLTVGIAIDFYKPKIYRKYRSLD</sequence>
<evidence type="ECO:0000313" key="3">
    <source>
        <dbReference type="Proteomes" id="UP000179797"/>
    </source>
</evidence>
<dbReference type="Proteomes" id="UP000179797">
    <property type="component" value="Unassembled WGS sequence"/>
</dbReference>
<protein>
    <recommendedName>
        <fullName evidence="1">Outer membrane protein beta-barrel domain-containing protein</fullName>
    </recommendedName>
</protein>
<name>A0A1S1YY61_FLAPC</name>
<evidence type="ECO:0000313" key="2">
    <source>
        <dbReference type="EMBL" id="OHX65946.1"/>
    </source>
</evidence>
<dbReference type="AlphaFoldDB" id="A0A1S1YY61"/>
<dbReference type="InterPro" id="IPR025665">
    <property type="entry name" value="Beta-barrel_OMP_2"/>
</dbReference>
<evidence type="ECO:0000259" key="1">
    <source>
        <dbReference type="Pfam" id="PF13568"/>
    </source>
</evidence>
<comment type="caution">
    <text evidence="2">The sequence shown here is derived from an EMBL/GenBank/DDBJ whole genome shotgun (WGS) entry which is preliminary data.</text>
</comment>
<organism evidence="2 3">
    <name type="scientific">Flammeovirga pacifica</name>
    <dbReference type="NCBI Taxonomy" id="915059"/>
    <lineage>
        <taxon>Bacteria</taxon>
        <taxon>Pseudomonadati</taxon>
        <taxon>Bacteroidota</taxon>
        <taxon>Cytophagia</taxon>
        <taxon>Cytophagales</taxon>
        <taxon>Flammeovirgaceae</taxon>
        <taxon>Flammeovirga</taxon>
    </lineage>
</organism>
<accession>A0A1S1YY61</accession>